<accession>A0A9P5SAJ0</accession>
<comment type="caution">
    <text evidence="2">The sequence shown here is derived from an EMBL/GenBank/DDBJ whole genome shotgun (WGS) entry which is preliminary data.</text>
</comment>
<feature type="region of interest" description="Disordered" evidence="1">
    <location>
        <begin position="25"/>
        <end position="143"/>
    </location>
</feature>
<dbReference type="EMBL" id="JAAAUY010002713">
    <property type="protein sequence ID" value="KAF9310229.1"/>
    <property type="molecule type" value="Genomic_DNA"/>
</dbReference>
<evidence type="ECO:0000313" key="2">
    <source>
        <dbReference type="EMBL" id="KAF9310229.1"/>
    </source>
</evidence>
<keyword evidence="3" id="KW-1185">Reference proteome</keyword>
<protein>
    <submittedName>
        <fullName evidence="2">Uncharacterized protein</fullName>
    </submittedName>
</protein>
<dbReference type="Proteomes" id="UP000696485">
    <property type="component" value="Unassembled WGS sequence"/>
</dbReference>
<proteinExistence type="predicted"/>
<sequence length="143" mass="15580">MDDPVVKDFIPHQATIDLTLETTTGLNGGAAAEEDTWTTDGSGKDGENFQEQRQQRWQEEEEEEEAQEDGRPVRILQRPSQQHVNSKQNRSRANLVVQQAPSPTTAAAGRTPTLKAQNKGKGKAKPSGLSEGNGGKTDKMQAL</sequence>
<evidence type="ECO:0000313" key="3">
    <source>
        <dbReference type="Proteomes" id="UP000696485"/>
    </source>
</evidence>
<gene>
    <name evidence="2" type="ORF">BG006_004887</name>
</gene>
<reference evidence="2" key="1">
    <citation type="journal article" date="2020" name="Fungal Divers.">
        <title>Resolving the Mortierellaceae phylogeny through synthesis of multi-gene phylogenetics and phylogenomics.</title>
        <authorList>
            <person name="Vandepol N."/>
            <person name="Liber J."/>
            <person name="Desiro A."/>
            <person name="Na H."/>
            <person name="Kennedy M."/>
            <person name="Barry K."/>
            <person name="Grigoriev I.V."/>
            <person name="Miller A.N."/>
            <person name="O'Donnell K."/>
            <person name="Stajich J.E."/>
            <person name="Bonito G."/>
        </authorList>
    </citation>
    <scope>NUCLEOTIDE SEQUENCE</scope>
    <source>
        <strain evidence="2">NVP1</strain>
    </source>
</reference>
<feature type="compositionally biased region" description="Polar residues" evidence="1">
    <location>
        <begin position="78"/>
        <end position="105"/>
    </location>
</feature>
<dbReference type="AlphaFoldDB" id="A0A9P5SAJ0"/>
<organism evidence="2 3">
    <name type="scientific">Podila minutissima</name>
    <dbReference type="NCBI Taxonomy" id="64525"/>
    <lineage>
        <taxon>Eukaryota</taxon>
        <taxon>Fungi</taxon>
        <taxon>Fungi incertae sedis</taxon>
        <taxon>Mucoromycota</taxon>
        <taxon>Mortierellomycotina</taxon>
        <taxon>Mortierellomycetes</taxon>
        <taxon>Mortierellales</taxon>
        <taxon>Mortierellaceae</taxon>
        <taxon>Podila</taxon>
    </lineage>
</organism>
<name>A0A9P5SAJ0_9FUNG</name>
<evidence type="ECO:0000256" key="1">
    <source>
        <dbReference type="SAM" id="MobiDB-lite"/>
    </source>
</evidence>
<feature type="non-terminal residue" evidence="2">
    <location>
        <position position="143"/>
    </location>
</feature>